<dbReference type="InterPro" id="IPR040690">
    <property type="entry name" value="FtsX_ECD"/>
</dbReference>
<name>A0A841D6G9_PLAVE</name>
<accession>A0A841D6G9</accession>
<reference evidence="3 4" key="1">
    <citation type="submission" date="2020-08" db="EMBL/GenBank/DDBJ databases">
        <title>Genomic Encyclopedia of Type Strains, Phase III (KMG-III): the genomes of soil and plant-associated and newly described type strains.</title>
        <authorList>
            <person name="Whitman W."/>
        </authorList>
    </citation>
    <scope>NUCLEOTIDE SEQUENCE [LARGE SCALE GENOMIC DNA]</scope>
    <source>
        <strain evidence="3 4">CECT 3303</strain>
    </source>
</reference>
<dbReference type="RefSeq" id="WP_184942067.1">
    <property type="nucleotide sequence ID" value="NZ_BAAAWZ010000001.1"/>
</dbReference>
<sequence length="223" mass="24476">MTARNRPHDPPAWNRASATEERLRTALSAAAGVAVEVRPLAAVPARRRIRLPVMLASVTAAAAAVAAIAFVAVRPAPGVSAPELTEEHIMTMAMSGTTSDQADSVDVSIFLCKRVDPFPECEEGEATEERKAEIRRTLDALPEVKYVHFEDQRVAYESFKAEYRENTVLMGAIQVEDMPESFRVRVVDSADRQMIGTVEEAVQGLPGISNIVNRFCLLHKEEC</sequence>
<gene>
    <name evidence="3" type="ORF">FHS22_003025</name>
</gene>
<proteinExistence type="predicted"/>
<feature type="transmembrane region" description="Helical" evidence="1">
    <location>
        <begin position="53"/>
        <end position="73"/>
    </location>
</feature>
<keyword evidence="1" id="KW-0812">Transmembrane</keyword>
<evidence type="ECO:0000313" key="3">
    <source>
        <dbReference type="EMBL" id="MBB5963745.1"/>
    </source>
</evidence>
<protein>
    <recommendedName>
        <fullName evidence="2">FtsX extracellular domain-containing protein</fullName>
    </recommendedName>
</protein>
<keyword evidence="4" id="KW-1185">Reference proteome</keyword>
<dbReference type="AlphaFoldDB" id="A0A841D6G9"/>
<evidence type="ECO:0000256" key="1">
    <source>
        <dbReference type="SAM" id="Phobius"/>
    </source>
</evidence>
<dbReference type="EMBL" id="JACHJJ010000008">
    <property type="protein sequence ID" value="MBB5963745.1"/>
    <property type="molecule type" value="Genomic_DNA"/>
</dbReference>
<feature type="domain" description="FtsX extracellular" evidence="2">
    <location>
        <begin position="105"/>
        <end position="211"/>
    </location>
</feature>
<comment type="caution">
    <text evidence="3">The sequence shown here is derived from an EMBL/GenBank/DDBJ whole genome shotgun (WGS) entry which is preliminary data.</text>
</comment>
<dbReference type="Gene3D" id="3.30.70.3040">
    <property type="match status" value="1"/>
</dbReference>
<dbReference type="Pfam" id="PF18075">
    <property type="entry name" value="FtsX_ECD"/>
    <property type="match status" value="1"/>
</dbReference>
<keyword evidence="1" id="KW-1133">Transmembrane helix</keyword>
<dbReference type="Proteomes" id="UP000562352">
    <property type="component" value="Unassembled WGS sequence"/>
</dbReference>
<evidence type="ECO:0000313" key="4">
    <source>
        <dbReference type="Proteomes" id="UP000562352"/>
    </source>
</evidence>
<organism evidence="3 4">
    <name type="scientific">Planomonospora venezuelensis</name>
    <dbReference type="NCBI Taxonomy" id="1999"/>
    <lineage>
        <taxon>Bacteria</taxon>
        <taxon>Bacillati</taxon>
        <taxon>Actinomycetota</taxon>
        <taxon>Actinomycetes</taxon>
        <taxon>Streptosporangiales</taxon>
        <taxon>Streptosporangiaceae</taxon>
        <taxon>Planomonospora</taxon>
    </lineage>
</organism>
<keyword evidence="1" id="KW-0472">Membrane</keyword>
<evidence type="ECO:0000259" key="2">
    <source>
        <dbReference type="Pfam" id="PF18075"/>
    </source>
</evidence>